<sequence length="328" mass="35292">MDKAGSLHSAVPAPPPRLYLPRNFSCSACLYGSLAEQCKGGCSPDGDPPPPPPPPPLPPPPPVVREAAGEKPPAAPRGREPSVPAVPPSPTQRRRAKSLPTPGDRSLRPALQQSPARRKTVRFADSLGLELTSVRHFCQADLPRVPPPQPPPRPADLLKTRKPPALGELEPVLFGPPPPLLEPLFPPQPGASPGFAERVRQHKVRLEWVRAEPAGLRGAVRVLNLAYEKAVSVRYTLNRWASCAEVPAAYQPHGPPDGSTDRFAFHLPLGAAVAADATLEFAVRYRVAGAEYWDNNGGSNYRLRGRPPSPAALCPPQDPDSTAWIHFI</sequence>
<dbReference type="PRINTS" id="PR01217">
    <property type="entry name" value="PRICHEXTENSN"/>
</dbReference>
<dbReference type="Ensembl" id="ENSAPLT00000036977.1">
    <property type="protein sequence ID" value="ENSAPLP00000019348.1"/>
    <property type="gene ID" value="ENSAPLG00000020132.1"/>
</dbReference>
<evidence type="ECO:0000313" key="3">
    <source>
        <dbReference type="Ensembl" id="ENSAPLP00000019348.1"/>
    </source>
</evidence>
<gene>
    <name evidence="3" type="primary">PPP1R3E</name>
</gene>
<name>A0A493T0V5_ANAPP</name>
<dbReference type="InterPro" id="IPR038175">
    <property type="entry name" value="CBM21_dom_sf"/>
</dbReference>
<reference evidence="3 4" key="1">
    <citation type="submission" date="2017-10" db="EMBL/GenBank/DDBJ databases">
        <title>A new Pekin duck reference genome.</title>
        <authorList>
            <person name="Hou Z.-C."/>
            <person name="Zhou Z.-K."/>
            <person name="Zhu F."/>
            <person name="Hou S.-S."/>
        </authorList>
    </citation>
    <scope>NUCLEOTIDE SEQUENCE [LARGE SCALE GENOMIC DNA]</scope>
</reference>
<evidence type="ECO:0000259" key="2">
    <source>
        <dbReference type="PROSITE" id="PS51159"/>
    </source>
</evidence>
<reference evidence="3" key="3">
    <citation type="submission" date="2025-09" db="UniProtKB">
        <authorList>
            <consortium name="Ensembl"/>
        </authorList>
    </citation>
    <scope>IDENTIFICATION</scope>
</reference>
<organism evidence="3 4">
    <name type="scientific">Anas platyrhynchos platyrhynchos</name>
    <name type="common">Northern mallard</name>
    <dbReference type="NCBI Taxonomy" id="8840"/>
    <lineage>
        <taxon>Eukaryota</taxon>
        <taxon>Metazoa</taxon>
        <taxon>Chordata</taxon>
        <taxon>Craniata</taxon>
        <taxon>Vertebrata</taxon>
        <taxon>Euteleostomi</taxon>
        <taxon>Archelosauria</taxon>
        <taxon>Archosauria</taxon>
        <taxon>Dinosauria</taxon>
        <taxon>Saurischia</taxon>
        <taxon>Theropoda</taxon>
        <taxon>Coelurosauria</taxon>
        <taxon>Aves</taxon>
        <taxon>Neognathae</taxon>
        <taxon>Galloanserae</taxon>
        <taxon>Anseriformes</taxon>
        <taxon>Anatidae</taxon>
        <taxon>Anatinae</taxon>
        <taxon>Anas</taxon>
    </lineage>
</organism>
<feature type="domain" description="CBM21" evidence="2">
    <location>
        <begin position="196"/>
        <end position="304"/>
    </location>
</feature>
<feature type="region of interest" description="Disordered" evidence="1">
    <location>
        <begin position="37"/>
        <end position="119"/>
    </location>
</feature>
<dbReference type="GO" id="GO:2001069">
    <property type="term" value="F:glycogen binding"/>
    <property type="evidence" value="ECO:0007669"/>
    <property type="project" value="TreeGrafter"/>
</dbReference>
<dbReference type="PANTHER" id="PTHR12307:SF55">
    <property type="entry name" value="PROTEIN PHOSPHATASE 1 REGULATORY SUBUNIT 3E"/>
    <property type="match status" value="1"/>
</dbReference>
<dbReference type="GO" id="GO:0008157">
    <property type="term" value="F:protein phosphatase 1 binding"/>
    <property type="evidence" value="ECO:0007669"/>
    <property type="project" value="TreeGrafter"/>
</dbReference>
<dbReference type="Pfam" id="PF03370">
    <property type="entry name" value="CBM_21"/>
    <property type="match status" value="1"/>
</dbReference>
<proteinExistence type="predicted"/>
<reference evidence="3" key="2">
    <citation type="submission" date="2025-08" db="UniProtKB">
        <authorList>
            <consortium name="Ensembl"/>
        </authorList>
    </citation>
    <scope>IDENTIFICATION</scope>
</reference>
<dbReference type="STRING" id="8840.ENSAPLP00000019348"/>
<keyword evidence="4" id="KW-1185">Reference proteome</keyword>
<feature type="compositionally biased region" description="Pro residues" evidence="1">
    <location>
        <begin position="46"/>
        <end position="63"/>
    </location>
</feature>
<dbReference type="GO" id="GO:0000164">
    <property type="term" value="C:protein phosphatase type 1 complex"/>
    <property type="evidence" value="ECO:0007669"/>
    <property type="project" value="TreeGrafter"/>
</dbReference>
<evidence type="ECO:0000313" key="4">
    <source>
        <dbReference type="Proteomes" id="UP000016666"/>
    </source>
</evidence>
<dbReference type="InterPro" id="IPR005036">
    <property type="entry name" value="CBM21_dom"/>
</dbReference>
<dbReference type="Proteomes" id="UP000016666">
    <property type="component" value="Chromosome 12"/>
</dbReference>
<accession>A0A493T0V5</accession>
<dbReference type="PANTHER" id="PTHR12307">
    <property type="entry name" value="PROTEIN PHOSPHATASE 1 REGULATORY SUBUNIT"/>
    <property type="match status" value="1"/>
</dbReference>
<protein>
    <submittedName>
        <fullName evidence="3">Protein phosphatase 1 regulatory subunit 3E</fullName>
    </submittedName>
</protein>
<dbReference type="GeneTree" id="ENSGT00940000161906"/>
<dbReference type="OMA" id="AQSVFME"/>
<dbReference type="Gene3D" id="2.60.40.2440">
    <property type="entry name" value="Carbohydrate binding type-21 domain"/>
    <property type="match status" value="1"/>
</dbReference>
<dbReference type="InterPro" id="IPR050782">
    <property type="entry name" value="PP1_regulatory_subunit_3"/>
</dbReference>
<dbReference type="PROSITE" id="PS51159">
    <property type="entry name" value="CBM21"/>
    <property type="match status" value="1"/>
</dbReference>
<evidence type="ECO:0000256" key="1">
    <source>
        <dbReference type="SAM" id="MobiDB-lite"/>
    </source>
</evidence>
<dbReference type="AlphaFoldDB" id="A0A493T0V5"/>
<dbReference type="GO" id="GO:0005979">
    <property type="term" value="P:regulation of glycogen biosynthetic process"/>
    <property type="evidence" value="ECO:0007669"/>
    <property type="project" value="TreeGrafter"/>
</dbReference>